<reference evidence="3 4" key="1">
    <citation type="journal article" date="2015" name="BMC Genomics">
        <title>The genome of the truffle-parasite Tolypocladium ophioglossoides and the evolution of antifungal peptaibiotics.</title>
        <authorList>
            <person name="Quandt C.A."/>
            <person name="Bushley K.E."/>
            <person name="Spatafora J.W."/>
        </authorList>
    </citation>
    <scope>NUCLEOTIDE SEQUENCE [LARGE SCALE GENOMIC DNA]</scope>
    <source>
        <strain evidence="3 4">CBS 100239</strain>
    </source>
</reference>
<name>A0A0L0MYC3_TOLOC</name>
<organism evidence="3 4">
    <name type="scientific">Tolypocladium ophioglossoides (strain CBS 100239)</name>
    <name type="common">Snaketongue truffleclub</name>
    <name type="synonym">Elaphocordyceps ophioglossoides</name>
    <dbReference type="NCBI Taxonomy" id="1163406"/>
    <lineage>
        <taxon>Eukaryota</taxon>
        <taxon>Fungi</taxon>
        <taxon>Dikarya</taxon>
        <taxon>Ascomycota</taxon>
        <taxon>Pezizomycotina</taxon>
        <taxon>Sordariomycetes</taxon>
        <taxon>Hypocreomycetidae</taxon>
        <taxon>Hypocreales</taxon>
        <taxon>Ophiocordycipitaceae</taxon>
        <taxon>Tolypocladium</taxon>
    </lineage>
</organism>
<keyword evidence="4" id="KW-1185">Reference proteome</keyword>
<feature type="domain" description="Fungal-type protein kinase" evidence="2">
    <location>
        <begin position="239"/>
        <end position="498"/>
    </location>
</feature>
<dbReference type="STRING" id="1163406.A0A0L0MYC3"/>
<evidence type="ECO:0000259" key="2">
    <source>
        <dbReference type="Pfam" id="PF17667"/>
    </source>
</evidence>
<feature type="region of interest" description="Disordered" evidence="1">
    <location>
        <begin position="461"/>
        <end position="510"/>
    </location>
</feature>
<dbReference type="AlphaFoldDB" id="A0A0L0MYC3"/>
<dbReference type="EMBL" id="LFRF01000056">
    <property type="protein sequence ID" value="KND86475.1"/>
    <property type="molecule type" value="Genomic_DNA"/>
</dbReference>
<dbReference type="PANTHER" id="PTHR38248">
    <property type="entry name" value="FUNK1 6"/>
    <property type="match status" value="1"/>
</dbReference>
<gene>
    <name evidence="3" type="ORF">TOPH_08888</name>
</gene>
<dbReference type="Proteomes" id="UP000036947">
    <property type="component" value="Unassembled WGS sequence"/>
</dbReference>
<sequence>MALSKDLLKIIAENPLGETLKDVRDKLHAGAPPDGILASLLGALVLSTAAFSLPAPEGSGDVAGKLLTMLQSVRGGSLEPEKLRPLVDVVDSPDTDIWATVIDIIKVVNPLTPPSTLAPTFRGTPVKANSSRLSDSETREIVERELFQEIKRCTFRNVKGFWDKFFDPKNWRREQKAMLKGIMVAHNGKKWTDFPSSPDEKPVWDWLRSLEERFLADAPHKLHTTRTANQFKDWKGQMDLFLQTPATKPNDLFQYKHVLVVGEQKKSDDTGKFKATLLQLARYVRGVFADQPTRRFVHGFTLSNSTMELWVFDRSGPYSSGPFDIHGEPDKFARAFVGYCTMDDDAMGLDTFIEREYGHRYITLDDTSGGETRLRLAQAIVRQRAIVCRGTTCYGTRNSHVAKFSWASDKRKQEVEHLKLAEERGVKGVARAVAYRRITTIGTMRKDLEFPGPHRFREEAVQFEDPPLAMASTNTSDCKRKSGSDITSDNVSGSKRRRSSSQSQLAKKLNDQLPTSKSKLSLYTPGENPLLRRWEIGSFKFIAASKAGDMTINGLQAIMGEFPEALDVVKPLCLRIRRTLFGDTAKLFFGTPAGDPGHLYRPIIAAYDEAIGDL</sequence>
<accession>A0A0L0MYC3</accession>
<protein>
    <recommendedName>
        <fullName evidence="2">Fungal-type protein kinase domain-containing protein</fullName>
    </recommendedName>
</protein>
<dbReference type="InterPro" id="IPR040976">
    <property type="entry name" value="Pkinase_fungal"/>
</dbReference>
<proteinExistence type="predicted"/>
<dbReference type="Pfam" id="PF17667">
    <property type="entry name" value="Pkinase_fungal"/>
    <property type="match status" value="1"/>
</dbReference>
<dbReference type="PANTHER" id="PTHR38248:SF2">
    <property type="entry name" value="FUNK1 11"/>
    <property type="match status" value="1"/>
</dbReference>
<comment type="caution">
    <text evidence="3">The sequence shown here is derived from an EMBL/GenBank/DDBJ whole genome shotgun (WGS) entry which is preliminary data.</text>
</comment>
<evidence type="ECO:0000313" key="3">
    <source>
        <dbReference type="EMBL" id="KND86475.1"/>
    </source>
</evidence>
<evidence type="ECO:0000313" key="4">
    <source>
        <dbReference type="Proteomes" id="UP000036947"/>
    </source>
</evidence>
<evidence type="ECO:0000256" key="1">
    <source>
        <dbReference type="SAM" id="MobiDB-lite"/>
    </source>
</evidence>
<dbReference type="OrthoDB" id="5584477at2759"/>